<accession>F8JM40</accession>
<dbReference type="EMBL" id="CP003229">
    <property type="protein sequence ID" value="AEW99438.1"/>
    <property type="molecule type" value="Genomic_DNA"/>
</dbReference>
<dbReference type="PATRIC" id="fig|1003195.11.peg.477"/>
<name>F8JM40_STREN</name>
<keyword evidence="2" id="KW-1185">Reference proteome</keyword>
<geneLocation type="plasmid" evidence="1 2">
    <name>pSCATT</name>
</geneLocation>
<keyword evidence="1" id="KW-0614">Plasmid</keyword>
<dbReference type="HOGENOM" id="CLU_085015_0_0_11"/>
<dbReference type="KEGG" id="sct:SCAT_p0496"/>
<dbReference type="Proteomes" id="UP000007842">
    <property type="component" value="Plasmid pSCATT"/>
</dbReference>
<sequence length="195" mass="20617">MPGALARAIRTAGAAAPEGAGCDLCGEPAPVGHRHLLDTERAEVMCACRACALLFAGPGTGAGHYRLIPRRRVRLPPVPTAPLGVPVGLAFFVPRADGSVTAHYPSPAGATRWEVDATTWRRTTAGHPGLAGLASDVEALLVNTARGQCHHWIVPVDDCFRVVAVVRAEWEGLSGGTRVWQRVEQFFAELTGTPD</sequence>
<dbReference type="AlphaFoldDB" id="F8JM40"/>
<dbReference type="RefSeq" id="WP_014150951.1">
    <property type="nucleotide sequence ID" value="NC_016113.1"/>
</dbReference>
<proteinExistence type="predicted"/>
<evidence type="ECO:0000313" key="2">
    <source>
        <dbReference type="Proteomes" id="UP000007842"/>
    </source>
</evidence>
<dbReference type="KEGG" id="scy:SCATT_p12450"/>
<dbReference type="InterPro" id="IPR045991">
    <property type="entry name" value="DUF5947"/>
</dbReference>
<dbReference type="Pfam" id="PF19372">
    <property type="entry name" value="DUF5947"/>
    <property type="match status" value="1"/>
</dbReference>
<protein>
    <submittedName>
        <fullName evidence="1">Uncharacterized protein</fullName>
    </submittedName>
</protein>
<evidence type="ECO:0000313" key="1">
    <source>
        <dbReference type="EMBL" id="AEW99438.1"/>
    </source>
</evidence>
<dbReference type="OrthoDB" id="152349at2"/>
<reference evidence="2" key="1">
    <citation type="submission" date="2011-12" db="EMBL/GenBank/DDBJ databases">
        <title>Complete genome sequence of Streptomyces cattleya strain DSM 46488.</title>
        <authorList>
            <person name="Ou H.-Y."/>
            <person name="Li P."/>
            <person name="Zhao C."/>
            <person name="O'Hagan D."/>
            <person name="Deng Z."/>
        </authorList>
    </citation>
    <scope>NUCLEOTIDE SEQUENCE [LARGE SCALE GENOMIC DNA]</scope>
    <source>
        <strain evidence="2">ATCC 35852 / DSM 46488 / JCM 4925 / NBRC 14057 / NRRL 8057</strain>
        <plasmid evidence="2">Plasmid pSCATT</plasmid>
    </source>
</reference>
<organism evidence="1 2">
    <name type="scientific">Streptantibioticus cattleyicolor (strain ATCC 35852 / DSM 46488 / JCM 4925 / NBRC 14057 / NRRL 8057)</name>
    <name type="common">Streptomyces cattleya</name>
    <dbReference type="NCBI Taxonomy" id="1003195"/>
    <lineage>
        <taxon>Bacteria</taxon>
        <taxon>Bacillati</taxon>
        <taxon>Actinomycetota</taxon>
        <taxon>Actinomycetes</taxon>
        <taxon>Kitasatosporales</taxon>
        <taxon>Streptomycetaceae</taxon>
        <taxon>Streptantibioticus</taxon>
    </lineage>
</organism>
<accession>G8XF96</accession>
<gene>
    <name evidence="1" type="ordered locus">SCATT_p12450</name>
</gene>